<dbReference type="OrthoDB" id="3430507at2"/>
<accession>A0A543AW55</accession>
<feature type="transmembrane region" description="Helical" evidence="1">
    <location>
        <begin position="171"/>
        <end position="195"/>
    </location>
</feature>
<dbReference type="RefSeq" id="WP_142038704.1">
    <property type="nucleotide sequence ID" value="NZ_JBHTGS010000001.1"/>
</dbReference>
<evidence type="ECO:0000313" key="3">
    <source>
        <dbReference type="Proteomes" id="UP000317043"/>
    </source>
</evidence>
<dbReference type="InParanoid" id="A0A543AW55"/>
<feature type="transmembrane region" description="Helical" evidence="1">
    <location>
        <begin position="20"/>
        <end position="39"/>
    </location>
</feature>
<dbReference type="GO" id="GO:0140359">
    <property type="term" value="F:ABC-type transporter activity"/>
    <property type="evidence" value="ECO:0007669"/>
    <property type="project" value="InterPro"/>
</dbReference>
<feature type="transmembrane region" description="Helical" evidence="1">
    <location>
        <begin position="137"/>
        <end position="159"/>
    </location>
</feature>
<sequence>MTAFAAYGRNDLRNIRRDQLLAGVMAGPFIYSLTSWFVHPLTDYLHQAHQFDLQPYYPLIVSAFLVLGPIAVLGAVCGLILLEDKDQRTLAALRVTPTSPMSYPVYRSIMILLVVIVSESAALLISPLVGPADLVRLIPVTVLSGVQAVIIGLIMAAWAKNKVEGLAVVRALGLMVFMLPLIPWFIDSPSAWWFGLLPSFWPAKATWLSMTGQNHWPTILIGMLYSVALCCWLLRRFAKRY</sequence>
<keyword evidence="1" id="KW-1133">Transmembrane helix</keyword>
<feature type="transmembrane region" description="Helical" evidence="1">
    <location>
        <begin position="103"/>
        <end position="125"/>
    </location>
</feature>
<protein>
    <submittedName>
        <fullName evidence="2">Fluoroquinolone transport system permease protein</fullName>
    </submittedName>
</protein>
<name>A0A543AW55_9ACTN</name>
<evidence type="ECO:0000313" key="2">
    <source>
        <dbReference type="EMBL" id="TQL76784.1"/>
    </source>
</evidence>
<organism evidence="2 3">
    <name type="scientific">Stackebrandtia endophytica</name>
    <dbReference type="NCBI Taxonomy" id="1496996"/>
    <lineage>
        <taxon>Bacteria</taxon>
        <taxon>Bacillati</taxon>
        <taxon>Actinomycetota</taxon>
        <taxon>Actinomycetes</taxon>
        <taxon>Glycomycetales</taxon>
        <taxon>Glycomycetaceae</taxon>
        <taxon>Stackebrandtia</taxon>
    </lineage>
</organism>
<feature type="transmembrane region" description="Helical" evidence="1">
    <location>
        <begin position="215"/>
        <end position="234"/>
    </location>
</feature>
<dbReference type="EMBL" id="VFOW01000001">
    <property type="protein sequence ID" value="TQL76784.1"/>
    <property type="molecule type" value="Genomic_DNA"/>
</dbReference>
<keyword evidence="1" id="KW-0472">Membrane</keyword>
<dbReference type="FunCoup" id="A0A543AW55">
    <property type="interactions" value="47"/>
</dbReference>
<evidence type="ECO:0000256" key="1">
    <source>
        <dbReference type="SAM" id="Phobius"/>
    </source>
</evidence>
<keyword evidence="1" id="KW-0812">Transmembrane</keyword>
<reference evidence="2 3" key="1">
    <citation type="submission" date="2019-06" db="EMBL/GenBank/DDBJ databases">
        <title>Sequencing the genomes of 1000 actinobacteria strains.</title>
        <authorList>
            <person name="Klenk H.-P."/>
        </authorList>
    </citation>
    <scope>NUCLEOTIDE SEQUENCE [LARGE SCALE GENOMIC DNA]</scope>
    <source>
        <strain evidence="2 3">DSM 45928</strain>
    </source>
</reference>
<comment type="caution">
    <text evidence="2">The sequence shown here is derived from an EMBL/GenBank/DDBJ whole genome shotgun (WGS) entry which is preliminary data.</text>
</comment>
<feature type="transmembrane region" description="Helical" evidence="1">
    <location>
        <begin position="59"/>
        <end position="82"/>
    </location>
</feature>
<keyword evidence="3" id="KW-1185">Reference proteome</keyword>
<dbReference type="Proteomes" id="UP000317043">
    <property type="component" value="Unassembled WGS sequence"/>
</dbReference>
<gene>
    <name evidence="2" type="ORF">FB566_2321</name>
</gene>
<proteinExistence type="predicted"/>
<dbReference type="GO" id="GO:0016020">
    <property type="term" value="C:membrane"/>
    <property type="evidence" value="ECO:0007669"/>
    <property type="project" value="UniProtKB-SubCell"/>
</dbReference>
<dbReference type="AlphaFoldDB" id="A0A543AW55"/>